<accession>A0A4U9R8S1</accession>
<sequence>MAGKVFNKLMDFLCFDDEVDEMEESFEEETEELEEPEIPVNNTPSYNNRPSKVVSLPTASVAKIVIVKPFDFEEAATICDYLKSRKIVVINTTALETKVGQRLLDFVGGASYIVGGQIQEVEKGVYLLIPSNVEVSNSLKYELQNKGVFGFMK</sequence>
<comment type="subcellular location">
    <subcellularLocation>
        <location evidence="5">Cytoplasm</location>
    </subcellularLocation>
    <text evidence="5">Localizes to the division site, in a FtsZ-dependent manner.</text>
</comment>
<reference evidence="7 8" key="1">
    <citation type="submission" date="2019-05" db="EMBL/GenBank/DDBJ databases">
        <authorList>
            <consortium name="Pathogen Informatics"/>
        </authorList>
    </citation>
    <scope>NUCLEOTIDE SEQUENCE [LARGE SCALE GENOMIC DNA]</scope>
    <source>
        <strain evidence="7 8">NCTC503</strain>
    </source>
</reference>
<feature type="compositionally biased region" description="Acidic residues" evidence="6">
    <location>
        <begin position="24"/>
        <end position="37"/>
    </location>
</feature>
<keyword evidence="3 5" id="KW-0131">Cell cycle</keyword>
<evidence type="ECO:0000256" key="6">
    <source>
        <dbReference type="SAM" id="MobiDB-lite"/>
    </source>
</evidence>
<feature type="region of interest" description="Disordered" evidence="6">
    <location>
        <begin position="24"/>
        <end position="46"/>
    </location>
</feature>
<dbReference type="InterPro" id="IPR038594">
    <property type="entry name" value="SepF-like_sf"/>
</dbReference>
<evidence type="ECO:0000256" key="4">
    <source>
        <dbReference type="ARBA" id="ARBA00044936"/>
    </source>
</evidence>
<keyword evidence="2 5" id="KW-0717">Septation</keyword>
<evidence type="ECO:0000256" key="1">
    <source>
        <dbReference type="ARBA" id="ARBA00022618"/>
    </source>
</evidence>
<dbReference type="OrthoDB" id="9815206at2"/>
<dbReference type="InterPro" id="IPR007561">
    <property type="entry name" value="Cell_div_SepF/SepF-rel"/>
</dbReference>
<dbReference type="GO" id="GO:0043093">
    <property type="term" value="P:FtsZ-dependent cytokinesis"/>
    <property type="evidence" value="ECO:0007669"/>
    <property type="project" value="UniProtKB-UniRule"/>
</dbReference>
<evidence type="ECO:0000256" key="2">
    <source>
        <dbReference type="ARBA" id="ARBA00023210"/>
    </source>
</evidence>
<organism evidence="7 8">
    <name type="scientific">Hathewaya histolytica</name>
    <name type="common">Clostridium histolyticum</name>
    <dbReference type="NCBI Taxonomy" id="1498"/>
    <lineage>
        <taxon>Bacteria</taxon>
        <taxon>Bacillati</taxon>
        <taxon>Bacillota</taxon>
        <taxon>Clostridia</taxon>
        <taxon>Eubacteriales</taxon>
        <taxon>Clostridiaceae</taxon>
        <taxon>Hathewaya</taxon>
    </lineage>
</organism>
<dbReference type="GO" id="GO:0005737">
    <property type="term" value="C:cytoplasm"/>
    <property type="evidence" value="ECO:0007669"/>
    <property type="project" value="UniProtKB-SubCell"/>
</dbReference>
<dbReference type="Gene3D" id="3.30.110.150">
    <property type="entry name" value="SepF-like protein"/>
    <property type="match status" value="1"/>
</dbReference>
<dbReference type="Proteomes" id="UP000308489">
    <property type="component" value="Chromosome 1"/>
</dbReference>
<dbReference type="InterPro" id="IPR023052">
    <property type="entry name" value="Cell_div_SepF"/>
</dbReference>
<dbReference type="RefSeq" id="WP_138209850.1">
    <property type="nucleotide sequence ID" value="NZ_CBCRUQ010000004.1"/>
</dbReference>
<keyword evidence="8" id="KW-1185">Reference proteome</keyword>
<gene>
    <name evidence="5 7" type="primary">sepF</name>
    <name evidence="7" type="ORF">NCTC503_01159</name>
</gene>
<dbReference type="AlphaFoldDB" id="A0A4U9R8S1"/>
<evidence type="ECO:0000313" key="8">
    <source>
        <dbReference type="Proteomes" id="UP000308489"/>
    </source>
</evidence>
<keyword evidence="1 5" id="KW-0132">Cell division</keyword>
<name>A0A4U9R8S1_HATHI</name>
<dbReference type="HAMAP" id="MF_01197">
    <property type="entry name" value="SepF"/>
    <property type="match status" value="1"/>
</dbReference>
<dbReference type="PANTHER" id="PTHR35798:SF1">
    <property type="entry name" value="CELL DIVISION PROTEIN SEPF"/>
    <property type="match status" value="1"/>
</dbReference>
<proteinExistence type="inferred from homology"/>
<dbReference type="EMBL" id="LR590481">
    <property type="protein sequence ID" value="VTQ87942.1"/>
    <property type="molecule type" value="Genomic_DNA"/>
</dbReference>
<evidence type="ECO:0000256" key="3">
    <source>
        <dbReference type="ARBA" id="ARBA00023306"/>
    </source>
</evidence>
<dbReference type="KEGG" id="hhw:NCTC503_01159"/>
<protein>
    <recommendedName>
        <fullName evidence="5">Cell division protein SepF</fullName>
    </recommendedName>
</protein>
<comment type="subunit">
    <text evidence="5">Homodimer. Interacts with FtsZ.</text>
</comment>
<evidence type="ECO:0000313" key="7">
    <source>
        <dbReference type="EMBL" id="VTQ87942.1"/>
    </source>
</evidence>
<dbReference type="GO" id="GO:0000917">
    <property type="term" value="P:division septum assembly"/>
    <property type="evidence" value="ECO:0007669"/>
    <property type="project" value="UniProtKB-KW"/>
</dbReference>
<keyword evidence="5" id="KW-0963">Cytoplasm</keyword>
<dbReference type="Pfam" id="PF04472">
    <property type="entry name" value="SepF"/>
    <property type="match status" value="1"/>
</dbReference>
<comment type="similarity">
    <text evidence="5">Belongs to the SepF family.</text>
</comment>
<comment type="function">
    <text evidence="4 5">Cell division protein that is part of the divisome complex and is recruited early to the Z-ring. Probably stimulates Z-ring formation, perhaps through the cross-linking of FtsZ protofilaments. Its function overlaps with FtsA.</text>
</comment>
<evidence type="ECO:0000256" key="5">
    <source>
        <dbReference type="HAMAP-Rule" id="MF_01197"/>
    </source>
</evidence>
<dbReference type="PANTHER" id="PTHR35798">
    <property type="entry name" value="CELL DIVISION PROTEIN SEPF"/>
    <property type="match status" value="1"/>
</dbReference>